<accession>A0ABV9KUC1</accession>
<evidence type="ECO:0000313" key="2">
    <source>
        <dbReference type="EMBL" id="MFC4673171.1"/>
    </source>
</evidence>
<evidence type="ECO:0000313" key="3">
    <source>
        <dbReference type="Proteomes" id="UP001596023"/>
    </source>
</evidence>
<sequence length="675" mass="71738">MKRKIRFLSPYVTGLFLTGLLVLTGCSQDESQDSPGGSGRAISFRAQGGTGGLKATTTGGDYIHSFVVNAIRDDGTPGVDKQLLTGTTVYRNEGVTGWTYAPEVFYPTVTGNNYVEFFAYSPSGSRHVNPGLGAAGDDPTSQVIGYSVPVPASTGATAQEDLLVAYGKVLKAGYESPVKLQFRHALSRILVAAKSEVSAAVTITGLELKNVYSTGELNLKGNGPSNTGASDGIPVSETTGTELTDWSYNAPASITATTDYVTLWENPGDLIDYPYVLPASGVSVAATSQLVTSAEQGMFVLPQTTEGDLSDTDPTGEFALLVNYTLNGAPQTPVTVQFADLNGIGTLGVTFEIGRQYVLNLEFKSDGNVKIGAAVSFGDIDADLYGTNINVPIKTVWARSNVYFKPDTPGGVVGALTFEESGTDKQKYQGLYFKWGSLIGIAGGAVGAFDNDTYLYIPDLTTGKYYKVKSGEITNTYSAGTGEMNAAVTAYATMYTDGSYTSIPFTTSTQIDNSASGEGDRRLTLQSNTLKASYLGDVCKFISDHPATAGLLLARDWVLPYINPVGSISTWTLYNDPGASFTDANGTDDIQYWNNTATTDLTRNFWPNAYYRDGSSGELIKQASSYYSGGVWAAPAGTSPDQATNITQDTDSRRVTWGAGGWDRPFGLSVRCVSY</sequence>
<dbReference type="PROSITE" id="PS51257">
    <property type="entry name" value="PROKAR_LIPOPROTEIN"/>
    <property type="match status" value="1"/>
</dbReference>
<dbReference type="CDD" id="cd13120">
    <property type="entry name" value="BF2867_like_N"/>
    <property type="match status" value="1"/>
</dbReference>
<dbReference type="InterPro" id="IPR042278">
    <property type="entry name" value="Mfa-like_1_N"/>
</dbReference>
<name>A0ABV9KUC1_9BACT</name>
<reference evidence="3" key="1">
    <citation type="journal article" date="2019" name="Int. J. Syst. Evol. Microbiol.">
        <title>The Global Catalogue of Microorganisms (GCM) 10K type strain sequencing project: providing services to taxonomists for standard genome sequencing and annotation.</title>
        <authorList>
            <consortium name="The Broad Institute Genomics Platform"/>
            <consortium name="The Broad Institute Genome Sequencing Center for Infectious Disease"/>
            <person name="Wu L."/>
            <person name="Ma J."/>
        </authorList>
    </citation>
    <scope>NUCLEOTIDE SEQUENCE [LARGE SCALE GENOMIC DNA]</scope>
    <source>
        <strain evidence="3">CCUG 66188</strain>
    </source>
</reference>
<protein>
    <submittedName>
        <fullName evidence="2">Fimbrillin family protein</fullName>
    </submittedName>
</protein>
<keyword evidence="3" id="KW-1185">Reference proteome</keyword>
<dbReference type="EMBL" id="JBHSGN010000049">
    <property type="protein sequence ID" value="MFC4673171.1"/>
    <property type="molecule type" value="Genomic_DNA"/>
</dbReference>
<comment type="caution">
    <text evidence="2">The sequence shown here is derived from an EMBL/GenBank/DDBJ whole genome shotgun (WGS) entry which is preliminary data.</text>
</comment>
<dbReference type="Gene3D" id="2.60.40.2620">
    <property type="entry name" value="Fimbrillin-like"/>
    <property type="match status" value="1"/>
</dbReference>
<dbReference type="RefSeq" id="WP_379994407.1">
    <property type="nucleotide sequence ID" value="NZ_JBHSGN010000049.1"/>
</dbReference>
<dbReference type="InterPro" id="IPR025049">
    <property type="entry name" value="Mfa-like_1"/>
</dbReference>
<dbReference type="Pfam" id="PF13149">
    <property type="entry name" value="Mfa_like_1"/>
    <property type="match status" value="1"/>
</dbReference>
<feature type="region of interest" description="Disordered" evidence="1">
    <location>
        <begin position="219"/>
        <end position="238"/>
    </location>
</feature>
<dbReference type="Proteomes" id="UP001596023">
    <property type="component" value="Unassembled WGS sequence"/>
</dbReference>
<gene>
    <name evidence="2" type="ORF">ACFO6W_05670</name>
</gene>
<proteinExistence type="predicted"/>
<organism evidence="2 3">
    <name type="scientific">Dysgonomonas termitidis</name>
    <dbReference type="NCBI Taxonomy" id="1516126"/>
    <lineage>
        <taxon>Bacteria</taxon>
        <taxon>Pseudomonadati</taxon>
        <taxon>Bacteroidota</taxon>
        <taxon>Bacteroidia</taxon>
        <taxon>Bacteroidales</taxon>
        <taxon>Dysgonomonadaceae</taxon>
        <taxon>Dysgonomonas</taxon>
    </lineage>
</organism>
<evidence type="ECO:0000256" key="1">
    <source>
        <dbReference type="SAM" id="MobiDB-lite"/>
    </source>
</evidence>